<dbReference type="Proteomes" id="UP001500443">
    <property type="component" value="Unassembled WGS sequence"/>
</dbReference>
<evidence type="ECO:0000256" key="5">
    <source>
        <dbReference type="ARBA" id="ARBA00022490"/>
    </source>
</evidence>
<keyword evidence="8" id="KW-0949">S-adenosyl-L-methionine</keyword>
<keyword evidence="5" id="KW-0963">Cytoplasm</keyword>
<comment type="subcellular location">
    <subcellularLocation>
        <location evidence="1">Cytoplasm</location>
    </subcellularLocation>
</comment>
<keyword evidence="6 12" id="KW-0489">Methyltransferase</keyword>
<gene>
    <name evidence="12" type="ORF">GCM10009802_10870</name>
</gene>
<sequence length="401" mass="43778">MSVHDEDVPWRQRAAALAQALADAGDLNDPSWREVISRVPRHVFVPHFARTRATRKGTRYDLVTGADPAQREEWLNGVYSDTTLLTQVDGQAVEELFATGSGYGRHSSSSTAPRLMVWMLESLGLTDGDDVLEIGTGTGYNAALLAERLGEEHVTTVDIDGHLVQSAQRRLAQGGYHPTLVTGDGRLGHHEHAPYDHVISTCGLPYVPPAWIAQTRPGGRILTNVTGLIGGAVLLADVHEDGRATGRFLPRWAGFMPSRHADSPLAPYAREYTTGQTALDPAVLDDHAFAFLTQLHLPGARRYAATRDDGRELFGLRTADGSWAEVYAPDDAGHRYLEQGGPHRLWDAVEEANRVWLAHRQPDWTRFTFAAEPGSQVVALREGNGSEAGAWELPVEALPDG</sequence>
<evidence type="ECO:0000313" key="12">
    <source>
        <dbReference type="EMBL" id="GAA2112655.1"/>
    </source>
</evidence>
<dbReference type="EC" id="2.1.1.77" evidence="3"/>
<dbReference type="RefSeq" id="WP_344288420.1">
    <property type="nucleotide sequence ID" value="NZ_BAAAPF010000016.1"/>
</dbReference>
<evidence type="ECO:0000256" key="1">
    <source>
        <dbReference type="ARBA" id="ARBA00004496"/>
    </source>
</evidence>
<dbReference type="GO" id="GO:0008168">
    <property type="term" value="F:methyltransferase activity"/>
    <property type="evidence" value="ECO:0007669"/>
    <property type="project" value="UniProtKB-KW"/>
</dbReference>
<evidence type="ECO:0000256" key="2">
    <source>
        <dbReference type="ARBA" id="ARBA00005369"/>
    </source>
</evidence>
<evidence type="ECO:0000256" key="4">
    <source>
        <dbReference type="ARBA" id="ARBA00013346"/>
    </source>
</evidence>
<dbReference type="PANTHER" id="PTHR11579:SF0">
    <property type="entry name" value="PROTEIN-L-ISOASPARTATE(D-ASPARTATE) O-METHYLTRANSFERASE"/>
    <property type="match status" value="1"/>
</dbReference>
<evidence type="ECO:0000256" key="7">
    <source>
        <dbReference type="ARBA" id="ARBA00022679"/>
    </source>
</evidence>
<organism evidence="12 13">
    <name type="scientific">Streptomyces synnematoformans</name>
    <dbReference type="NCBI Taxonomy" id="415721"/>
    <lineage>
        <taxon>Bacteria</taxon>
        <taxon>Bacillati</taxon>
        <taxon>Actinomycetota</taxon>
        <taxon>Actinomycetes</taxon>
        <taxon>Kitasatosporales</taxon>
        <taxon>Streptomycetaceae</taxon>
        <taxon>Streptomyces</taxon>
    </lineage>
</organism>
<keyword evidence="13" id="KW-1185">Reference proteome</keyword>
<name>A0ABP5J5S4_9ACTN</name>
<evidence type="ECO:0000256" key="3">
    <source>
        <dbReference type="ARBA" id="ARBA00011890"/>
    </source>
</evidence>
<evidence type="ECO:0000256" key="10">
    <source>
        <dbReference type="ARBA" id="ARBA00031323"/>
    </source>
</evidence>
<dbReference type="SUPFAM" id="SSF53335">
    <property type="entry name" value="S-adenosyl-L-methionine-dependent methyltransferases"/>
    <property type="match status" value="1"/>
</dbReference>
<dbReference type="NCBIfam" id="TIGR04188">
    <property type="entry name" value="methyltr_grsp"/>
    <property type="match status" value="1"/>
</dbReference>
<dbReference type="PANTHER" id="PTHR11579">
    <property type="entry name" value="PROTEIN-L-ISOASPARTATE O-METHYLTRANSFERASE"/>
    <property type="match status" value="1"/>
</dbReference>
<evidence type="ECO:0000256" key="6">
    <source>
        <dbReference type="ARBA" id="ARBA00022603"/>
    </source>
</evidence>
<dbReference type="EMBL" id="BAAAPF010000016">
    <property type="protein sequence ID" value="GAA2112655.1"/>
    <property type="molecule type" value="Genomic_DNA"/>
</dbReference>
<dbReference type="InterPro" id="IPR026448">
    <property type="entry name" value="Methyltr_grasp"/>
</dbReference>
<dbReference type="Gene3D" id="3.40.50.150">
    <property type="entry name" value="Vaccinia Virus protein VP39"/>
    <property type="match status" value="1"/>
</dbReference>
<dbReference type="Pfam" id="PF01135">
    <property type="entry name" value="PCMT"/>
    <property type="match status" value="1"/>
</dbReference>
<evidence type="ECO:0000256" key="11">
    <source>
        <dbReference type="ARBA" id="ARBA00031350"/>
    </source>
</evidence>
<keyword evidence="7" id="KW-0808">Transferase</keyword>
<evidence type="ECO:0000256" key="8">
    <source>
        <dbReference type="ARBA" id="ARBA00022691"/>
    </source>
</evidence>
<evidence type="ECO:0000256" key="9">
    <source>
        <dbReference type="ARBA" id="ARBA00030757"/>
    </source>
</evidence>
<reference evidence="13" key="1">
    <citation type="journal article" date="2019" name="Int. J. Syst. Evol. Microbiol.">
        <title>The Global Catalogue of Microorganisms (GCM) 10K type strain sequencing project: providing services to taxonomists for standard genome sequencing and annotation.</title>
        <authorList>
            <consortium name="The Broad Institute Genomics Platform"/>
            <consortium name="The Broad Institute Genome Sequencing Center for Infectious Disease"/>
            <person name="Wu L."/>
            <person name="Ma J."/>
        </authorList>
    </citation>
    <scope>NUCLEOTIDE SEQUENCE [LARGE SCALE GENOMIC DNA]</scope>
    <source>
        <strain evidence="13">JCM 15481</strain>
    </source>
</reference>
<dbReference type="GO" id="GO:0032259">
    <property type="term" value="P:methylation"/>
    <property type="evidence" value="ECO:0007669"/>
    <property type="project" value="UniProtKB-KW"/>
</dbReference>
<comment type="similarity">
    <text evidence="2">Belongs to the methyltransferase superfamily. L-isoaspartyl/D-aspartyl protein methyltransferase family.</text>
</comment>
<proteinExistence type="inferred from homology"/>
<dbReference type="CDD" id="cd02440">
    <property type="entry name" value="AdoMet_MTases"/>
    <property type="match status" value="1"/>
</dbReference>
<protein>
    <recommendedName>
        <fullName evidence="4">Protein-L-isoaspartate O-methyltransferase</fullName>
        <ecNumber evidence="3">2.1.1.77</ecNumber>
    </recommendedName>
    <alternativeName>
        <fullName evidence="11">L-isoaspartyl protein carboxyl methyltransferase</fullName>
    </alternativeName>
    <alternativeName>
        <fullName evidence="9">Protein L-isoaspartyl methyltransferase</fullName>
    </alternativeName>
    <alternativeName>
        <fullName evidence="10">Protein-beta-aspartate methyltransferase</fullName>
    </alternativeName>
</protein>
<dbReference type="InterPro" id="IPR000682">
    <property type="entry name" value="PCMT"/>
</dbReference>
<accession>A0ABP5J5S4</accession>
<dbReference type="InterPro" id="IPR029063">
    <property type="entry name" value="SAM-dependent_MTases_sf"/>
</dbReference>
<evidence type="ECO:0000313" key="13">
    <source>
        <dbReference type="Proteomes" id="UP001500443"/>
    </source>
</evidence>
<comment type="caution">
    <text evidence="12">The sequence shown here is derived from an EMBL/GenBank/DDBJ whole genome shotgun (WGS) entry which is preliminary data.</text>
</comment>